<feature type="region of interest" description="Disordered" evidence="1">
    <location>
        <begin position="71"/>
        <end position="94"/>
    </location>
</feature>
<feature type="chain" id="PRO_5009107126" description="DUF3558 domain-containing protein" evidence="2">
    <location>
        <begin position="26"/>
        <end position="221"/>
    </location>
</feature>
<dbReference type="AlphaFoldDB" id="A0A1D8G5J1"/>
<keyword evidence="2" id="KW-0732">Signal</keyword>
<organism evidence="3 4">
    <name type="scientific">Streptomyces rubrolavendulae</name>
    <dbReference type="NCBI Taxonomy" id="285473"/>
    <lineage>
        <taxon>Bacteria</taxon>
        <taxon>Bacillati</taxon>
        <taxon>Actinomycetota</taxon>
        <taxon>Actinomycetes</taxon>
        <taxon>Kitasatosporales</taxon>
        <taxon>Streptomycetaceae</taxon>
        <taxon>Streptomyces</taxon>
    </lineage>
</organism>
<sequence>MRRAGQAAVGLVLLLSLAAAGCSGADGGGGAGGGDKGRSTAPSTRMHVLTRTPCALLEEKPLVDGMTFRAGTDSLRTEPREDSSQDGTPETYRQVSCHETNGRAAQGGDLWLLSTSADLYERVGPACHRKRVKEDLDRAQHRDPVALGGSAYWRSIEENGRPGRELVLCDGNLLLEVTAFAPYGSERDSVDRTLGKVVEAAARLMEEGLRDPSAPSSTPAP</sequence>
<feature type="compositionally biased region" description="Polar residues" evidence="1">
    <location>
        <begin position="85"/>
        <end position="94"/>
    </location>
</feature>
<dbReference type="Proteomes" id="UP000095349">
    <property type="component" value="Chromosome"/>
</dbReference>
<gene>
    <name evidence="3" type="ORF">A4G23_03600</name>
</gene>
<dbReference type="KEGG" id="srn:A4G23_03600"/>
<evidence type="ECO:0000313" key="4">
    <source>
        <dbReference type="Proteomes" id="UP000095349"/>
    </source>
</evidence>
<accession>A0A1D8G5J1</accession>
<dbReference type="EMBL" id="CP017316">
    <property type="protein sequence ID" value="AOT60725.1"/>
    <property type="molecule type" value="Genomic_DNA"/>
</dbReference>
<evidence type="ECO:0000313" key="3">
    <source>
        <dbReference type="EMBL" id="AOT60725.1"/>
    </source>
</evidence>
<evidence type="ECO:0000256" key="2">
    <source>
        <dbReference type="SAM" id="SignalP"/>
    </source>
</evidence>
<dbReference type="PATRIC" id="fig|285473.5.peg.3772"/>
<dbReference type="RefSeq" id="WP_069977790.1">
    <property type="nucleotide sequence ID" value="NZ_CP017316.1"/>
</dbReference>
<evidence type="ECO:0000256" key="1">
    <source>
        <dbReference type="SAM" id="MobiDB-lite"/>
    </source>
</evidence>
<proteinExistence type="predicted"/>
<dbReference type="PROSITE" id="PS51257">
    <property type="entry name" value="PROKAR_LIPOPROTEIN"/>
    <property type="match status" value="1"/>
</dbReference>
<name>A0A1D8G5J1_9ACTN</name>
<feature type="signal peptide" evidence="2">
    <location>
        <begin position="1"/>
        <end position="25"/>
    </location>
</feature>
<protein>
    <recommendedName>
        <fullName evidence="5">DUF3558 domain-containing protein</fullName>
    </recommendedName>
</protein>
<keyword evidence="4" id="KW-1185">Reference proteome</keyword>
<feature type="region of interest" description="Disordered" evidence="1">
    <location>
        <begin position="26"/>
        <end position="46"/>
    </location>
</feature>
<evidence type="ECO:0008006" key="5">
    <source>
        <dbReference type="Google" id="ProtNLM"/>
    </source>
</evidence>
<reference evidence="3 4" key="1">
    <citation type="submission" date="2016-09" db="EMBL/GenBank/DDBJ databases">
        <title>Streptomyces rubrolavendulae MJM4426 Genome sequencing and assembly.</title>
        <authorList>
            <person name="Kim J.-G."/>
        </authorList>
    </citation>
    <scope>NUCLEOTIDE SEQUENCE [LARGE SCALE GENOMIC DNA]</scope>
    <source>
        <strain evidence="3 4">MJM4426</strain>
    </source>
</reference>
<dbReference type="OrthoDB" id="4313597at2"/>